<dbReference type="PANTHER" id="PTHR43133:SF46">
    <property type="entry name" value="RNA POLYMERASE SIGMA-70 FACTOR ECF SUBFAMILY"/>
    <property type="match status" value="1"/>
</dbReference>
<dbReference type="SUPFAM" id="SSF88659">
    <property type="entry name" value="Sigma3 and sigma4 domains of RNA polymerase sigma factors"/>
    <property type="match status" value="1"/>
</dbReference>
<feature type="domain" description="RNA polymerase sigma-70 region 2" evidence="5">
    <location>
        <begin position="27"/>
        <end position="93"/>
    </location>
</feature>
<evidence type="ECO:0000256" key="4">
    <source>
        <dbReference type="ARBA" id="ARBA00023163"/>
    </source>
</evidence>
<dbReference type="Gene3D" id="1.10.10.10">
    <property type="entry name" value="Winged helix-like DNA-binding domain superfamily/Winged helix DNA-binding domain"/>
    <property type="match status" value="1"/>
</dbReference>
<keyword evidence="2" id="KW-0805">Transcription regulation</keyword>
<keyword evidence="8" id="KW-1185">Reference proteome</keyword>
<proteinExistence type="inferred from homology"/>
<sequence length="202" mass="23875">MKAYFNPDESILIKKLANGSEKAFYTLYGKYFKRVYSFVLAYVKSPDLTEDVCQEIFIKIWHNRASLVEIKSFKAYLFTITRNHTLNILRKASNSRIKMVEVLSYYPTNEKTTENEVQLKEYQRYLHETLDGLSPTARRIFKLCREEQKTYDQVARELGISRNAIKKHMVQTMKTLKALIEGPLEVRWCIFFWMNIAISAFI</sequence>
<dbReference type="Pfam" id="PF04542">
    <property type="entry name" value="Sigma70_r2"/>
    <property type="match status" value="1"/>
</dbReference>
<dbReference type="Proteomes" id="UP001589774">
    <property type="component" value="Unassembled WGS sequence"/>
</dbReference>
<dbReference type="Pfam" id="PF08281">
    <property type="entry name" value="Sigma70_r4_2"/>
    <property type="match status" value="1"/>
</dbReference>
<dbReference type="InterPro" id="IPR013325">
    <property type="entry name" value="RNA_pol_sigma_r2"/>
</dbReference>
<name>A0ABV6HMZ8_9SPHI</name>
<feature type="domain" description="RNA polymerase sigma factor 70 region 4 type 2" evidence="6">
    <location>
        <begin position="124"/>
        <end position="176"/>
    </location>
</feature>
<organism evidence="7 8">
    <name type="scientific">Olivibacter oleidegradans</name>
    <dbReference type="NCBI Taxonomy" id="760123"/>
    <lineage>
        <taxon>Bacteria</taxon>
        <taxon>Pseudomonadati</taxon>
        <taxon>Bacteroidota</taxon>
        <taxon>Sphingobacteriia</taxon>
        <taxon>Sphingobacteriales</taxon>
        <taxon>Sphingobacteriaceae</taxon>
        <taxon>Olivibacter</taxon>
    </lineage>
</organism>
<evidence type="ECO:0000256" key="2">
    <source>
        <dbReference type="ARBA" id="ARBA00023015"/>
    </source>
</evidence>
<protein>
    <submittedName>
        <fullName evidence="7">RNA polymerase sigma factor</fullName>
    </submittedName>
</protein>
<gene>
    <name evidence="7" type="ORF">ACFFI0_16960</name>
</gene>
<evidence type="ECO:0000259" key="6">
    <source>
        <dbReference type="Pfam" id="PF08281"/>
    </source>
</evidence>
<evidence type="ECO:0000259" key="5">
    <source>
        <dbReference type="Pfam" id="PF04542"/>
    </source>
</evidence>
<evidence type="ECO:0000256" key="3">
    <source>
        <dbReference type="ARBA" id="ARBA00023082"/>
    </source>
</evidence>
<dbReference type="RefSeq" id="WP_377477350.1">
    <property type="nucleotide sequence ID" value="NZ_JBHLWO010000002.1"/>
</dbReference>
<evidence type="ECO:0000313" key="8">
    <source>
        <dbReference type="Proteomes" id="UP001589774"/>
    </source>
</evidence>
<evidence type="ECO:0000313" key="7">
    <source>
        <dbReference type="EMBL" id="MFC0320017.1"/>
    </source>
</evidence>
<dbReference type="InterPro" id="IPR039425">
    <property type="entry name" value="RNA_pol_sigma-70-like"/>
</dbReference>
<dbReference type="InterPro" id="IPR013324">
    <property type="entry name" value="RNA_pol_sigma_r3/r4-like"/>
</dbReference>
<evidence type="ECO:0000256" key="1">
    <source>
        <dbReference type="ARBA" id="ARBA00010641"/>
    </source>
</evidence>
<dbReference type="PANTHER" id="PTHR43133">
    <property type="entry name" value="RNA POLYMERASE ECF-TYPE SIGMA FACTO"/>
    <property type="match status" value="1"/>
</dbReference>
<dbReference type="Gene3D" id="1.10.1740.10">
    <property type="match status" value="1"/>
</dbReference>
<dbReference type="EMBL" id="JBHLWO010000002">
    <property type="protein sequence ID" value="MFC0320017.1"/>
    <property type="molecule type" value="Genomic_DNA"/>
</dbReference>
<reference evidence="7 8" key="1">
    <citation type="submission" date="2024-09" db="EMBL/GenBank/DDBJ databases">
        <authorList>
            <person name="Sun Q."/>
            <person name="Mori K."/>
        </authorList>
    </citation>
    <scope>NUCLEOTIDE SEQUENCE [LARGE SCALE GENOMIC DNA]</scope>
    <source>
        <strain evidence="7 8">CCM 7765</strain>
    </source>
</reference>
<keyword evidence="3" id="KW-0731">Sigma factor</keyword>
<dbReference type="InterPro" id="IPR007627">
    <property type="entry name" value="RNA_pol_sigma70_r2"/>
</dbReference>
<comment type="similarity">
    <text evidence="1">Belongs to the sigma-70 factor family. ECF subfamily.</text>
</comment>
<dbReference type="InterPro" id="IPR036388">
    <property type="entry name" value="WH-like_DNA-bd_sf"/>
</dbReference>
<dbReference type="InterPro" id="IPR013249">
    <property type="entry name" value="RNA_pol_sigma70_r4_t2"/>
</dbReference>
<dbReference type="InterPro" id="IPR014327">
    <property type="entry name" value="RNA_pol_sigma70_bacteroid"/>
</dbReference>
<comment type="caution">
    <text evidence="7">The sequence shown here is derived from an EMBL/GenBank/DDBJ whole genome shotgun (WGS) entry which is preliminary data.</text>
</comment>
<dbReference type="NCBIfam" id="TIGR02937">
    <property type="entry name" value="sigma70-ECF"/>
    <property type="match status" value="1"/>
</dbReference>
<keyword evidence="4" id="KW-0804">Transcription</keyword>
<dbReference type="SUPFAM" id="SSF88946">
    <property type="entry name" value="Sigma2 domain of RNA polymerase sigma factors"/>
    <property type="match status" value="1"/>
</dbReference>
<dbReference type="NCBIfam" id="TIGR02985">
    <property type="entry name" value="Sig70_bacteroi1"/>
    <property type="match status" value="1"/>
</dbReference>
<accession>A0ABV6HMZ8</accession>
<dbReference type="InterPro" id="IPR014284">
    <property type="entry name" value="RNA_pol_sigma-70_dom"/>
</dbReference>